<dbReference type="InterPro" id="IPR017972">
    <property type="entry name" value="Cyt_P450_CS"/>
</dbReference>
<dbReference type="InterPro" id="IPR001128">
    <property type="entry name" value="Cyt_P450"/>
</dbReference>
<accession>A0ABY5YVU0</accession>
<protein>
    <submittedName>
        <fullName evidence="3">Cytochrome P450</fullName>
    </submittedName>
</protein>
<keyword evidence="2" id="KW-0408">Iron</keyword>
<gene>
    <name evidence="3" type="ORF">Drose_19575</name>
</gene>
<dbReference type="Proteomes" id="UP001058271">
    <property type="component" value="Chromosome"/>
</dbReference>
<dbReference type="PRINTS" id="PR00359">
    <property type="entry name" value="BP450"/>
</dbReference>
<evidence type="ECO:0000256" key="2">
    <source>
        <dbReference type="RuleBase" id="RU000461"/>
    </source>
</evidence>
<dbReference type="CDD" id="cd11032">
    <property type="entry name" value="P450_EryK-like"/>
    <property type="match status" value="1"/>
</dbReference>
<name>A0ABY5YVU0_9ACTN</name>
<dbReference type="Pfam" id="PF00067">
    <property type="entry name" value="p450"/>
    <property type="match status" value="1"/>
</dbReference>
<evidence type="ECO:0000313" key="4">
    <source>
        <dbReference type="Proteomes" id="UP001058271"/>
    </source>
</evidence>
<dbReference type="EMBL" id="CP073721">
    <property type="protein sequence ID" value="UWZ33514.1"/>
    <property type="molecule type" value="Genomic_DNA"/>
</dbReference>
<organism evidence="3 4">
    <name type="scientific">Dactylosporangium roseum</name>
    <dbReference type="NCBI Taxonomy" id="47989"/>
    <lineage>
        <taxon>Bacteria</taxon>
        <taxon>Bacillati</taxon>
        <taxon>Actinomycetota</taxon>
        <taxon>Actinomycetes</taxon>
        <taxon>Micromonosporales</taxon>
        <taxon>Micromonosporaceae</taxon>
        <taxon>Dactylosporangium</taxon>
    </lineage>
</organism>
<dbReference type="RefSeq" id="WP_260722767.1">
    <property type="nucleotide sequence ID" value="NZ_BAAABS010000062.1"/>
</dbReference>
<dbReference type="PANTHER" id="PTHR46696:SF1">
    <property type="entry name" value="CYTOCHROME P450 YJIB-RELATED"/>
    <property type="match status" value="1"/>
</dbReference>
<dbReference type="Gene3D" id="1.10.630.10">
    <property type="entry name" value="Cytochrome P450"/>
    <property type="match status" value="1"/>
</dbReference>
<reference evidence="3" key="1">
    <citation type="submission" date="2021-04" db="EMBL/GenBank/DDBJ databases">
        <title>Biosynthetic gene clusters of Dactylosporangioum roseum.</title>
        <authorList>
            <person name="Hartkoorn R.C."/>
            <person name="Beaudoing E."/>
            <person name="Hot D."/>
            <person name="Moureu S."/>
        </authorList>
    </citation>
    <scope>NUCLEOTIDE SEQUENCE</scope>
    <source>
        <strain evidence="3">NRRL B-16295</strain>
    </source>
</reference>
<proteinExistence type="inferred from homology"/>
<dbReference type="PROSITE" id="PS00086">
    <property type="entry name" value="CYTOCHROME_P450"/>
    <property type="match status" value="1"/>
</dbReference>
<keyword evidence="2" id="KW-0349">Heme</keyword>
<sequence length="396" mass="44089">MTTPTLPDLFTWLEQSRRDGEVHYDERQRCWTVLGHPEVSAVLGDPHTFSSDLGDLRPRQEDLDLFQRGNFVQMDPPRHDSLRRLVSRAFTPRVVAGLAPRITAVTSELLDEQAGAERFDLVDDLAYPLPVIVIAELLGIPTADRPVFRRWADALFERPDVGPDQPLTRMLDDRSVQAVAPVMREMNEYLLRHVRAHRATPGDDLTGNLVQAEADGERLSDEEIIGFVGLLLLAGHITTTATLGNTVVSLDEHPDAAAEIRADPALLPDAIEEVLRLRTPFPRLVRRSTTDTMIGGLPVPAGEVVVTWLAAANRDGRVFADPVRFDIRRNPNPHLTFGHGIHFCIGAPLARLEARIAMEVLLRRYREIAVDTAASVYRNPWVMLTPTKLPVTVVPA</sequence>
<dbReference type="InterPro" id="IPR002397">
    <property type="entry name" value="Cyt_P450_B"/>
</dbReference>
<comment type="similarity">
    <text evidence="1 2">Belongs to the cytochrome P450 family.</text>
</comment>
<evidence type="ECO:0000313" key="3">
    <source>
        <dbReference type="EMBL" id="UWZ33514.1"/>
    </source>
</evidence>
<keyword evidence="4" id="KW-1185">Reference proteome</keyword>
<keyword evidence="2" id="KW-0560">Oxidoreductase</keyword>
<keyword evidence="2" id="KW-0479">Metal-binding</keyword>
<keyword evidence="2" id="KW-0503">Monooxygenase</keyword>
<dbReference type="InterPro" id="IPR036396">
    <property type="entry name" value="Cyt_P450_sf"/>
</dbReference>
<evidence type="ECO:0000256" key="1">
    <source>
        <dbReference type="ARBA" id="ARBA00010617"/>
    </source>
</evidence>
<dbReference type="SUPFAM" id="SSF48264">
    <property type="entry name" value="Cytochrome P450"/>
    <property type="match status" value="1"/>
</dbReference>
<dbReference type="PANTHER" id="PTHR46696">
    <property type="entry name" value="P450, PUTATIVE (EUROFUNG)-RELATED"/>
    <property type="match status" value="1"/>
</dbReference>